<keyword evidence="2" id="KW-0472">Membrane</keyword>
<organism evidence="3 4">
    <name type="scientific">Cinchona calisaya</name>
    <dbReference type="NCBI Taxonomy" id="153742"/>
    <lineage>
        <taxon>Eukaryota</taxon>
        <taxon>Viridiplantae</taxon>
        <taxon>Streptophyta</taxon>
        <taxon>Embryophyta</taxon>
        <taxon>Tracheophyta</taxon>
        <taxon>Spermatophyta</taxon>
        <taxon>Magnoliopsida</taxon>
        <taxon>eudicotyledons</taxon>
        <taxon>Gunneridae</taxon>
        <taxon>Pentapetalae</taxon>
        <taxon>asterids</taxon>
        <taxon>lamiids</taxon>
        <taxon>Gentianales</taxon>
        <taxon>Rubiaceae</taxon>
        <taxon>Cinchonoideae</taxon>
        <taxon>Cinchoneae</taxon>
        <taxon>Cinchona</taxon>
    </lineage>
</organism>
<evidence type="ECO:0000313" key="4">
    <source>
        <dbReference type="Proteomes" id="UP001630127"/>
    </source>
</evidence>
<protein>
    <submittedName>
        <fullName evidence="3">Uncharacterized protein</fullName>
    </submittedName>
</protein>
<proteinExistence type="predicted"/>
<keyword evidence="2" id="KW-0812">Transmembrane</keyword>
<dbReference type="AlphaFoldDB" id="A0ABD2YZK7"/>
<feature type="transmembrane region" description="Helical" evidence="2">
    <location>
        <begin position="188"/>
        <end position="207"/>
    </location>
</feature>
<evidence type="ECO:0000256" key="2">
    <source>
        <dbReference type="SAM" id="Phobius"/>
    </source>
</evidence>
<feature type="region of interest" description="Disordered" evidence="1">
    <location>
        <begin position="1"/>
        <end position="49"/>
    </location>
</feature>
<reference evidence="3 4" key="1">
    <citation type="submission" date="2024-11" db="EMBL/GenBank/DDBJ databases">
        <title>A near-complete genome assembly of Cinchona calisaya.</title>
        <authorList>
            <person name="Lian D.C."/>
            <person name="Zhao X.W."/>
            <person name="Wei L."/>
        </authorList>
    </citation>
    <scope>NUCLEOTIDE SEQUENCE [LARGE SCALE GENOMIC DNA]</scope>
    <source>
        <tissue evidence="3">Nenye</tissue>
    </source>
</reference>
<feature type="transmembrane region" description="Helical" evidence="2">
    <location>
        <begin position="109"/>
        <end position="128"/>
    </location>
</feature>
<keyword evidence="2" id="KW-1133">Transmembrane helix</keyword>
<comment type="caution">
    <text evidence="3">The sequence shown here is derived from an EMBL/GenBank/DDBJ whole genome shotgun (WGS) entry which is preliminary data.</text>
</comment>
<evidence type="ECO:0000313" key="3">
    <source>
        <dbReference type="EMBL" id="KAL3510963.1"/>
    </source>
</evidence>
<feature type="transmembrane region" description="Helical" evidence="2">
    <location>
        <begin position="213"/>
        <end position="229"/>
    </location>
</feature>
<evidence type="ECO:0000256" key="1">
    <source>
        <dbReference type="SAM" id="MobiDB-lite"/>
    </source>
</evidence>
<dbReference type="Proteomes" id="UP001630127">
    <property type="component" value="Unassembled WGS sequence"/>
</dbReference>
<name>A0ABD2YZK7_9GENT</name>
<sequence length="230" mass="24728">MASPENPSNHPDHQVDIEEEEGGPISVVDNTIPEIREDADAADTDTGADPERIAEIVLDIPYLLSQNQDAAVEDPNETVNRVMVVNRSGFQVRIVTSSSGHNYSPKNKLGQVALMFFAQLAAVFLGNFLNNKQSSAVSEDPHSYSPDWTIFIVTVTSLIGFIFTLISTSTSRRRIWSTIVVSSATAKFGFAAVAFAVTITIAMAIPLHRKAKIALTAAVSLSTLVAIALA</sequence>
<dbReference type="EMBL" id="JBJUIK010000012">
    <property type="protein sequence ID" value="KAL3510963.1"/>
    <property type="molecule type" value="Genomic_DNA"/>
</dbReference>
<gene>
    <name evidence="3" type="ORF">ACH5RR_030364</name>
</gene>
<feature type="transmembrane region" description="Helical" evidence="2">
    <location>
        <begin position="148"/>
        <end position="167"/>
    </location>
</feature>
<accession>A0ABD2YZK7</accession>
<keyword evidence="4" id="KW-1185">Reference proteome</keyword>